<comment type="caution">
    <text evidence="2">The sequence shown here is derived from an EMBL/GenBank/DDBJ whole genome shotgun (WGS) entry which is preliminary data.</text>
</comment>
<evidence type="ECO:0000313" key="5">
    <source>
        <dbReference type="Proteomes" id="UP000490939"/>
    </source>
</evidence>
<organism evidence="2 4">
    <name type="scientific">Venturia inaequalis</name>
    <name type="common">Apple scab fungus</name>
    <dbReference type="NCBI Taxonomy" id="5025"/>
    <lineage>
        <taxon>Eukaryota</taxon>
        <taxon>Fungi</taxon>
        <taxon>Dikarya</taxon>
        <taxon>Ascomycota</taxon>
        <taxon>Pezizomycotina</taxon>
        <taxon>Dothideomycetes</taxon>
        <taxon>Pleosporomycetidae</taxon>
        <taxon>Venturiales</taxon>
        <taxon>Venturiaceae</taxon>
        <taxon>Venturia</taxon>
    </lineage>
</organism>
<protein>
    <submittedName>
        <fullName evidence="2">Uncharacterized protein</fullName>
    </submittedName>
</protein>
<evidence type="ECO:0000256" key="1">
    <source>
        <dbReference type="SAM" id="MobiDB-lite"/>
    </source>
</evidence>
<feature type="compositionally biased region" description="Basic and acidic residues" evidence="1">
    <location>
        <begin position="7"/>
        <end position="23"/>
    </location>
</feature>
<proteinExistence type="predicted"/>
<name>A0A8H3UQR5_VENIN</name>
<reference evidence="2 4" key="1">
    <citation type="submission" date="2018-12" db="EMBL/GenBank/DDBJ databases">
        <title>Venturia inaequalis Genome Resource.</title>
        <authorList>
            <person name="Lichtner F.J."/>
        </authorList>
    </citation>
    <scope>NUCLEOTIDE SEQUENCE [LARGE SCALE GENOMIC DNA]</scope>
    <source>
        <strain evidence="2 4">120213</strain>
        <strain evidence="3 5">DMI_063113</strain>
    </source>
</reference>
<evidence type="ECO:0000313" key="3">
    <source>
        <dbReference type="EMBL" id="KAE9977328.1"/>
    </source>
</evidence>
<gene>
    <name evidence="3" type="ORF">EG327_007767</name>
    <name evidence="2" type="ORF">EG328_004050</name>
</gene>
<dbReference type="EMBL" id="WNWS01000227">
    <property type="protein sequence ID" value="KAE9974055.1"/>
    <property type="molecule type" value="Genomic_DNA"/>
</dbReference>
<keyword evidence="5" id="KW-1185">Reference proteome</keyword>
<sequence>MEPPPHVSEEPRSHYEQQYHEEEPPAQPESTTSPSIQNQQQDQEDEDTTLQPQSDLGLQTDLLLFPQRLSTPSLTSLNESVFSFVPSTNSIHPSSIVSSEERIAYLRRRRRRPRRGTPAIVIFEDVTATHGPPISGWYASYRHTVATLNPKLPPADL</sequence>
<evidence type="ECO:0000313" key="4">
    <source>
        <dbReference type="Proteomes" id="UP000447873"/>
    </source>
</evidence>
<dbReference type="Proteomes" id="UP000490939">
    <property type="component" value="Unassembled WGS sequence"/>
</dbReference>
<dbReference type="EMBL" id="WNWR01000473">
    <property type="protein sequence ID" value="KAE9977328.1"/>
    <property type="molecule type" value="Genomic_DNA"/>
</dbReference>
<evidence type="ECO:0000313" key="2">
    <source>
        <dbReference type="EMBL" id="KAE9974055.1"/>
    </source>
</evidence>
<dbReference type="Proteomes" id="UP000447873">
    <property type="component" value="Unassembled WGS sequence"/>
</dbReference>
<dbReference type="AlphaFoldDB" id="A0A8H3UQR5"/>
<feature type="region of interest" description="Disordered" evidence="1">
    <location>
        <begin position="1"/>
        <end position="55"/>
    </location>
</feature>
<accession>A0A8H3UQR5</accession>